<sequence length="801" mass="90114">MNVLLSRTLINKINSLNSIPSLSIYFSTSTSQHGGHYFETLTLDNIVSSLNNCSDIHFLKKLHACIFTNGYQDNIFLGSKLLNSYAKFGYLTESRWVFSKIINNNLSLWNSVLVGYFRANQFDEVLRLYCELRGKRIGVHSSVITFGLKSCVELGELEHGCVIHVDAIKFGLGSDPFVGSSLIGLYCRYGDIEDASKVFDEIIEKDLVAYTSMISGYAKIGDHRAYEAFEIVKCMQMDGIDPNRVTLVSLLHAAAQLQDVEYGRSVHGYATRRGIGCFEEVFETCLMDMYLKCGKPYNAMILCSNMKFRSVASWNALIVGHLQLGQPEEALNLFVLMIQERQKPDLISLANGILCCADLGLLREGKSVQGYAIRSGIELDIVTITALIDLYLKCNNTYTALKLFNGIEDKDVISCNVMMTGFLQSGSANEVMKIFHEMVIRGIKPNQSTFLSIITACSNLGDIRQGKFIHGYVIRHNFESNTDIANQVIYMYAKCHFIDCARKVFNRLKRKDLVSWTSMMMGYVNDGHADEAMYLFCLMQGDGVLPDSVTLICLLQAFTQLKYFSLAKEVHSFMYRVCMENEIPVINSLLTTYSKSGKLHLSEKLFAHMKRRNLASWNSMIAAYGMHGRCHDALNLFKLMEKECIVPDELTITSVLSACSHSGLVEEGLSVFRSMKEDFSMIPCEEHYSCIVDLLSRSGQLEEAYHFLQSVPLQHCGSAYSSLLAACRVHGKTKLGEVIGRQFMEIESQNPSAYRMVSNLYAEDDRWDAAAQIRSAANERGFKRTAGYSMVELENQVFDNI</sequence>
<feature type="repeat" description="PPR" evidence="2">
    <location>
        <begin position="411"/>
        <end position="445"/>
    </location>
</feature>
<name>A0AAF0WNS9_DAUCS</name>
<dbReference type="FunFam" id="1.25.40.10:FF:000090">
    <property type="entry name" value="Pentatricopeptide repeat-containing protein, chloroplastic"/>
    <property type="match status" value="1"/>
</dbReference>
<feature type="repeat" description="PPR" evidence="2">
    <location>
        <begin position="105"/>
        <end position="139"/>
    </location>
</feature>
<keyword evidence="1" id="KW-0677">Repeat</keyword>
<feature type="repeat" description="PPR" evidence="2">
    <location>
        <begin position="512"/>
        <end position="546"/>
    </location>
</feature>
<keyword evidence="4" id="KW-1185">Reference proteome</keyword>
<feature type="repeat" description="PPR" evidence="2">
    <location>
        <begin position="310"/>
        <end position="344"/>
    </location>
</feature>
<dbReference type="PANTHER" id="PTHR47926">
    <property type="entry name" value="PENTATRICOPEPTIDE REPEAT-CONTAINING PROTEIN"/>
    <property type="match status" value="1"/>
</dbReference>
<dbReference type="InterPro" id="IPR046960">
    <property type="entry name" value="PPR_At4g14850-like_plant"/>
</dbReference>
<dbReference type="Pfam" id="PF13041">
    <property type="entry name" value="PPR_2"/>
    <property type="match status" value="3"/>
</dbReference>
<evidence type="ECO:0008006" key="5">
    <source>
        <dbReference type="Google" id="ProtNLM"/>
    </source>
</evidence>
<dbReference type="FunFam" id="1.25.40.10:FF:000351">
    <property type="entry name" value="Pentatricopeptide repeat-containing protein"/>
    <property type="match status" value="1"/>
</dbReference>
<organism evidence="3 4">
    <name type="scientific">Daucus carota subsp. sativus</name>
    <name type="common">Carrot</name>
    <dbReference type="NCBI Taxonomy" id="79200"/>
    <lineage>
        <taxon>Eukaryota</taxon>
        <taxon>Viridiplantae</taxon>
        <taxon>Streptophyta</taxon>
        <taxon>Embryophyta</taxon>
        <taxon>Tracheophyta</taxon>
        <taxon>Spermatophyta</taxon>
        <taxon>Magnoliopsida</taxon>
        <taxon>eudicotyledons</taxon>
        <taxon>Gunneridae</taxon>
        <taxon>Pentapetalae</taxon>
        <taxon>asterids</taxon>
        <taxon>campanulids</taxon>
        <taxon>Apiales</taxon>
        <taxon>Apiaceae</taxon>
        <taxon>Apioideae</taxon>
        <taxon>Scandiceae</taxon>
        <taxon>Daucinae</taxon>
        <taxon>Daucus</taxon>
        <taxon>Daucus sect. Daucus</taxon>
    </lineage>
</organism>
<dbReference type="FunFam" id="1.25.40.10:FF:000436">
    <property type="entry name" value="Pentatricopeptide repeat-containing protein At5g39350 family"/>
    <property type="match status" value="1"/>
</dbReference>
<dbReference type="GO" id="GO:0003723">
    <property type="term" value="F:RNA binding"/>
    <property type="evidence" value="ECO:0007669"/>
    <property type="project" value="InterPro"/>
</dbReference>
<evidence type="ECO:0000256" key="1">
    <source>
        <dbReference type="ARBA" id="ARBA00022737"/>
    </source>
</evidence>
<dbReference type="Pfam" id="PF01535">
    <property type="entry name" value="PPR"/>
    <property type="match status" value="2"/>
</dbReference>
<dbReference type="InterPro" id="IPR011990">
    <property type="entry name" value="TPR-like_helical_dom_sf"/>
</dbReference>
<feature type="repeat" description="PPR" evidence="2">
    <location>
        <begin position="175"/>
        <end position="205"/>
    </location>
</feature>
<dbReference type="InterPro" id="IPR002885">
    <property type="entry name" value="PPR_rpt"/>
</dbReference>
<dbReference type="PROSITE" id="PS51375">
    <property type="entry name" value="PPR"/>
    <property type="match status" value="8"/>
</dbReference>
<dbReference type="AlphaFoldDB" id="A0AAF0WNS9"/>
<evidence type="ECO:0000313" key="3">
    <source>
        <dbReference type="EMBL" id="WOG93275.1"/>
    </source>
</evidence>
<evidence type="ECO:0000313" key="4">
    <source>
        <dbReference type="Proteomes" id="UP000077755"/>
    </source>
</evidence>
<feature type="repeat" description="PPR" evidence="2">
    <location>
        <begin position="648"/>
        <end position="678"/>
    </location>
</feature>
<dbReference type="Gene3D" id="1.25.40.10">
    <property type="entry name" value="Tetratricopeptide repeat domain"/>
    <property type="match status" value="6"/>
</dbReference>
<proteinExistence type="predicted"/>
<dbReference type="Pfam" id="PF13812">
    <property type="entry name" value="PPR_3"/>
    <property type="match status" value="1"/>
</dbReference>
<dbReference type="NCBIfam" id="TIGR00756">
    <property type="entry name" value="PPR"/>
    <property type="match status" value="7"/>
</dbReference>
<evidence type="ECO:0000256" key="2">
    <source>
        <dbReference type="PROSITE-ProRule" id="PRU00708"/>
    </source>
</evidence>
<gene>
    <name evidence="3" type="ORF">DCAR_0312556</name>
</gene>
<dbReference type="Pfam" id="PF20431">
    <property type="entry name" value="E_motif"/>
    <property type="match status" value="1"/>
</dbReference>
<protein>
    <recommendedName>
        <fullName evidence="5">Pentacotripeptide-repeat region of PRORP domain-containing protein</fullName>
    </recommendedName>
</protein>
<dbReference type="InterPro" id="IPR046848">
    <property type="entry name" value="E_motif"/>
</dbReference>
<feature type="repeat" description="PPR" evidence="2">
    <location>
        <begin position="613"/>
        <end position="647"/>
    </location>
</feature>
<dbReference type="Proteomes" id="UP000077755">
    <property type="component" value="Chromosome 3"/>
</dbReference>
<reference evidence="3" key="2">
    <citation type="submission" date="2022-03" db="EMBL/GenBank/DDBJ databases">
        <title>Draft title - Genomic analysis of global carrot germplasm unveils the trajectory of domestication and the origin of high carotenoid orange carrot.</title>
        <authorList>
            <person name="Iorizzo M."/>
            <person name="Ellison S."/>
            <person name="Senalik D."/>
            <person name="Macko-Podgorni A."/>
            <person name="Grzebelus D."/>
            <person name="Bostan H."/>
            <person name="Rolling W."/>
            <person name="Curaba J."/>
            <person name="Simon P."/>
        </authorList>
    </citation>
    <scope>NUCLEOTIDE SEQUENCE</scope>
    <source>
        <tissue evidence="3">Leaf</tissue>
    </source>
</reference>
<feature type="repeat" description="PPR" evidence="2">
    <location>
        <begin position="206"/>
        <end position="242"/>
    </location>
</feature>
<dbReference type="PANTHER" id="PTHR47926:SF452">
    <property type="entry name" value="PENTATRICOPEPTIDE REPEAT-CONTAINING PROTEIN"/>
    <property type="match status" value="1"/>
</dbReference>
<dbReference type="EMBL" id="CP093345">
    <property type="protein sequence ID" value="WOG93275.1"/>
    <property type="molecule type" value="Genomic_DNA"/>
</dbReference>
<accession>A0AAF0WNS9</accession>
<dbReference type="GO" id="GO:0009451">
    <property type="term" value="P:RNA modification"/>
    <property type="evidence" value="ECO:0007669"/>
    <property type="project" value="InterPro"/>
</dbReference>
<reference evidence="3" key="1">
    <citation type="journal article" date="2016" name="Nat. Genet.">
        <title>A high-quality carrot genome assembly provides new insights into carotenoid accumulation and asterid genome evolution.</title>
        <authorList>
            <person name="Iorizzo M."/>
            <person name="Ellison S."/>
            <person name="Senalik D."/>
            <person name="Zeng P."/>
            <person name="Satapoomin P."/>
            <person name="Huang J."/>
            <person name="Bowman M."/>
            <person name="Iovene M."/>
            <person name="Sanseverino W."/>
            <person name="Cavagnaro P."/>
            <person name="Yildiz M."/>
            <person name="Macko-Podgorni A."/>
            <person name="Moranska E."/>
            <person name="Grzebelus E."/>
            <person name="Grzebelus D."/>
            <person name="Ashrafi H."/>
            <person name="Zheng Z."/>
            <person name="Cheng S."/>
            <person name="Spooner D."/>
            <person name="Van Deynze A."/>
            <person name="Simon P."/>
        </authorList>
    </citation>
    <scope>NUCLEOTIDE SEQUENCE</scope>
    <source>
        <tissue evidence="3">Leaf</tissue>
    </source>
</reference>